<sequence>MKKKVLFMVSSMNIGGVEKSLLSLLSVIPNDRYDITLLLLEKKGDFLEYIPDWVKVEEATWYDKIKPIIMQPPQQTIKGYYQNKEYKKIPTFIYSYLLSKQLDNRYFYYNQVFKSVSKKMDVYDVAIAYQGPTDIIDYYIANKVNAKKKISWVHFDVSNHQINKKLYKKLYDKFEKIFVVSNEAKKQLIEKIPTIDRKAEVFLNIVSNNLINNMSKKSIRFNEEYKGLKIVTVGRLSREKGQDLAITVLSLLRKEGYEVRWYCVGDGSDRKEFEMLIEQNNLRNDFILLGSTPNPYPYIDQADIYVQTSKHEGYCLTIAEAKCLQKPIVTTNFIGAYEQLEDGYNGFIVKCNAVDIYKKVKYLIDNSELRNKLTRNLAETNLDTTNEVYKLFNYIE</sequence>
<protein>
    <submittedName>
        <fullName evidence="2">Glycosyltransferase</fullName>
    </submittedName>
</protein>
<evidence type="ECO:0000259" key="1">
    <source>
        <dbReference type="Pfam" id="PF00534"/>
    </source>
</evidence>
<dbReference type="RefSeq" id="WP_264141714.1">
    <property type="nucleotide sequence ID" value="NZ_JAOYEY010000024.1"/>
</dbReference>
<dbReference type="Proteomes" id="UP001526147">
    <property type="component" value="Unassembled WGS sequence"/>
</dbReference>
<feature type="domain" description="Glycosyl transferase family 1" evidence="1">
    <location>
        <begin position="225"/>
        <end position="376"/>
    </location>
</feature>
<organism evidence="2 3">
    <name type="scientific">Metabacillus halosaccharovorans</name>
    <dbReference type="NCBI Taxonomy" id="930124"/>
    <lineage>
        <taxon>Bacteria</taxon>
        <taxon>Bacillati</taxon>
        <taxon>Bacillota</taxon>
        <taxon>Bacilli</taxon>
        <taxon>Bacillales</taxon>
        <taxon>Bacillaceae</taxon>
        <taxon>Metabacillus</taxon>
    </lineage>
</organism>
<comment type="caution">
    <text evidence="2">The sequence shown here is derived from an EMBL/GenBank/DDBJ whole genome shotgun (WGS) entry which is preliminary data.</text>
</comment>
<accession>A0ABT3DCV2</accession>
<dbReference type="PANTHER" id="PTHR12526:SF630">
    <property type="entry name" value="GLYCOSYLTRANSFERASE"/>
    <property type="match status" value="1"/>
</dbReference>
<dbReference type="EMBL" id="JAOYEY010000024">
    <property type="protein sequence ID" value="MCV9884799.1"/>
    <property type="molecule type" value="Genomic_DNA"/>
</dbReference>
<dbReference type="Gene3D" id="3.40.50.2000">
    <property type="entry name" value="Glycogen Phosphorylase B"/>
    <property type="match status" value="2"/>
</dbReference>
<dbReference type="SUPFAM" id="SSF53756">
    <property type="entry name" value="UDP-Glycosyltransferase/glycogen phosphorylase"/>
    <property type="match status" value="1"/>
</dbReference>
<evidence type="ECO:0000313" key="3">
    <source>
        <dbReference type="Proteomes" id="UP001526147"/>
    </source>
</evidence>
<dbReference type="PANTHER" id="PTHR12526">
    <property type="entry name" value="GLYCOSYLTRANSFERASE"/>
    <property type="match status" value="1"/>
</dbReference>
<dbReference type="Pfam" id="PF00534">
    <property type="entry name" value="Glycos_transf_1"/>
    <property type="match status" value="1"/>
</dbReference>
<dbReference type="InterPro" id="IPR001296">
    <property type="entry name" value="Glyco_trans_1"/>
</dbReference>
<reference evidence="2 3" key="1">
    <citation type="submission" date="2022-10" db="EMBL/GenBank/DDBJ databases">
        <title>Draft genome assembly of moderately radiation resistant bacterium Metabacillus halosaccharovorans.</title>
        <authorList>
            <person name="Pal S."/>
            <person name="Gopinathan A."/>
        </authorList>
    </citation>
    <scope>NUCLEOTIDE SEQUENCE [LARGE SCALE GENOMIC DNA]</scope>
    <source>
        <strain evidence="2 3">VITHBRA001</strain>
    </source>
</reference>
<keyword evidence="3" id="KW-1185">Reference proteome</keyword>
<proteinExistence type="predicted"/>
<evidence type="ECO:0000313" key="2">
    <source>
        <dbReference type="EMBL" id="MCV9884799.1"/>
    </source>
</evidence>
<gene>
    <name evidence="2" type="ORF">OIH86_03970</name>
</gene>
<dbReference type="CDD" id="cd03811">
    <property type="entry name" value="GT4_GT28_WabH-like"/>
    <property type="match status" value="1"/>
</dbReference>
<name>A0ABT3DCV2_9BACI</name>